<proteinExistence type="predicted"/>
<evidence type="ECO:0000313" key="5">
    <source>
        <dbReference type="Proteomes" id="UP001344888"/>
    </source>
</evidence>
<reference evidence="4 5" key="1">
    <citation type="submission" date="2023-03" db="EMBL/GenBank/DDBJ databases">
        <title>Bacillus Genome Sequencing.</title>
        <authorList>
            <person name="Dunlap C."/>
        </authorList>
    </citation>
    <scope>NUCLEOTIDE SEQUENCE [LARGE SCALE GENOMIC DNA]</scope>
    <source>
        <strain evidence="4 5">B-59205</strain>
    </source>
</reference>
<accession>A0AAW9NUQ7</accession>
<dbReference type="Gene3D" id="3.40.190.10">
    <property type="entry name" value="Periplasmic binding protein-like II"/>
    <property type="match status" value="2"/>
</dbReference>
<keyword evidence="1 2" id="KW-0732">Signal</keyword>
<evidence type="ECO:0000259" key="3">
    <source>
        <dbReference type="SMART" id="SM00062"/>
    </source>
</evidence>
<protein>
    <submittedName>
        <fullName evidence="4">Transporter substrate-binding domain-containing protein</fullName>
    </submittedName>
</protein>
<dbReference type="PANTHER" id="PTHR35936:SF18">
    <property type="entry name" value="L-CYSTINE-BINDING PROTEIN TCYJ"/>
    <property type="match status" value="1"/>
</dbReference>
<comment type="caution">
    <text evidence="4">The sequence shown here is derived from an EMBL/GenBank/DDBJ whole genome shotgun (WGS) entry which is preliminary data.</text>
</comment>
<evidence type="ECO:0000256" key="2">
    <source>
        <dbReference type="SAM" id="SignalP"/>
    </source>
</evidence>
<dbReference type="SUPFAM" id="SSF53850">
    <property type="entry name" value="Periplasmic binding protein-like II"/>
    <property type="match status" value="1"/>
</dbReference>
<dbReference type="SMART" id="SM00062">
    <property type="entry name" value="PBPb"/>
    <property type="match status" value="1"/>
</dbReference>
<gene>
    <name evidence="4" type="ORF">P9B03_14005</name>
</gene>
<dbReference type="InterPro" id="IPR001638">
    <property type="entry name" value="Solute-binding_3/MltF_N"/>
</dbReference>
<sequence length="269" mass="30347">MKRLTKWLWAPIAAAALLAGCGNQADAKDDKNAVQEILIGTGNQMLNICFIDENGNLTGYDIELLKAIDEKLEDVSFKFETMDFSNLLLSLETNKIDMIAHNMAKNPEREEKFLFNQQPYNAVPLHVVVHEGNTEIQSIDDLNGKKVGLSPTSNAALFFEKYKEEHNFDTELTFITSGPDMLNQLKTGRIDAIFSFPFSVAINNKEAYAQQKIVGDELLFTDIFFMFEKTNEELANKVDGAIKELIENGTVSELLVEWFGEDYSKELID</sequence>
<dbReference type="EMBL" id="JARSFG010000018">
    <property type="protein sequence ID" value="MEC1179609.1"/>
    <property type="molecule type" value="Genomic_DNA"/>
</dbReference>
<feature type="chain" id="PRO_5043600501" evidence="2">
    <location>
        <begin position="28"/>
        <end position="269"/>
    </location>
</feature>
<name>A0AAW9NUQ7_9BACL</name>
<dbReference type="PANTHER" id="PTHR35936">
    <property type="entry name" value="MEMBRANE-BOUND LYTIC MUREIN TRANSGLYCOSYLASE F"/>
    <property type="match status" value="1"/>
</dbReference>
<dbReference type="AlphaFoldDB" id="A0AAW9NUQ7"/>
<keyword evidence="5" id="KW-1185">Reference proteome</keyword>
<dbReference type="Proteomes" id="UP001344888">
    <property type="component" value="Unassembled WGS sequence"/>
</dbReference>
<dbReference type="Pfam" id="PF00497">
    <property type="entry name" value="SBP_bac_3"/>
    <property type="match status" value="1"/>
</dbReference>
<organism evidence="4 5">
    <name type="scientific">Metasolibacillus meyeri</name>
    <dbReference type="NCBI Taxonomy" id="1071052"/>
    <lineage>
        <taxon>Bacteria</taxon>
        <taxon>Bacillati</taxon>
        <taxon>Bacillota</taxon>
        <taxon>Bacilli</taxon>
        <taxon>Bacillales</taxon>
        <taxon>Caryophanaceae</taxon>
        <taxon>Metasolibacillus</taxon>
    </lineage>
</organism>
<dbReference type="RefSeq" id="WP_326124093.1">
    <property type="nucleotide sequence ID" value="NZ_JARSFG010000018.1"/>
</dbReference>
<feature type="domain" description="Solute-binding protein family 3/N-terminal" evidence="3">
    <location>
        <begin position="36"/>
        <end position="262"/>
    </location>
</feature>
<evidence type="ECO:0000256" key="1">
    <source>
        <dbReference type="ARBA" id="ARBA00022729"/>
    </source>
</evidence>
<feature type="signal peptide" evidence="2">
    <location>
        <begin position="1"/>
        <end position="27"/>
    </location>
</feature>
<dbReference type="PROSITE" id="PS51257">
    <property type="entry name" value="PROKAR_LIPOPROTEIN"/>
    <property type="match status" value="1"/>
</dbReference>
<evidence type="ECO:0000313" key="4">
    <source>
        <dbReference type="EMBL" id="MEC1179609.1"/>
    </source>
</evidence>